<dbReference type="PANTHER" id="PTHR10683:SF31">
    <property type="entry name" value="TRANSALDOLASE"/>
    <property type="match status" value="1"/>
</dbReference>
<reference evidence="14 15" key="1">
    <citation type="journal article" date="2020" name="Nature">
        <title>Bacterial chemolithoautotrophy via manganese oxidation.</title>
        <authorList>
            <person name="Yu H."/>
            <person name="Leadbetter J.R."/>
        </authorList>
    </citation>
    <scope>NUCLEOTIDE SEQUENCE [LARGE SCALE GENOMIC DNA]</scope>
    <source>
        <strain evidence="14 15">Mn-1</strain>
    </source>
</reference>
<evidence type="ECO:0000256" key="3">
    <source>
        <dbReference type="ARBA" id="ARBA00004857"/>
    </source>
</evidence>
<keyword evidence="12" id="KW-0312">Gluconeogenesis</keyword>
<dbReference type="GO" id="GO:0097367">
    <property type="term" value="F:carbohydrate derivative binding"/>
    <property type="evidence" value="ECO:0007669"/>
    <property type="project" value="InterPro"/>
</dbReference>
<dbReference type="PROSITE" id="PS01054">
    <property type="entry name" value="TRANSALDOLASE_1"/>
    <property type="match status" value="1"/>
</dbReference>
<evidence type="ECO:0000313" key="14">
    <source>
        <dbReference type="EMBL" id="NKE70260.1"/>
    </source>
</evidence>
<dbReference type="EMBL" id="VTOW01000001">
    <property type="protein sequence ID" value="NKE70260.1"/>
    <property type="molecule type" value="Genomic_DNA"/>
</dbReference>
<dbReference type="GO" id="GO:0004801">
    <property type="term" value="F:transaldolase activity"/>
    <property type="evidence" value="ECO:0007669"/>
    <property type="project" value="UniProtKB-UniRule"/>
</dbReference>
<dbReference type="InterPro" id="IPR013785">
    <property type="entry name" value="Aldolase_TIM"/>
</dbReference>
<evidence type="ECO:0000256" key="11">
    <source>
        <dbReference type="HAMAP-Rule" id="MF_00493"/>
    </source>
</evidence>
<dbReference type="RefSeq" id="WP_168058526.1">
    <property type="nucleotide sequence ID" value="NZ_VTOW01000001.1"/>
</dbReference>
<evidence type="ECO:0000256" key="6">
    <source>
        <dbReference type="ARBA" id="ARBA00022490"/>
    </source>
</evidence>
<dbReference type="GO" id="GO:0006094">
    <property type="term" value="P:gluconeogenesis"/>
    <property type="evidence" value="ECO:0007669"/>
    <property type="project" value="UniProtKB-KW"/>
</dbReference>
<evidence type="ECO:0000256" key="1">
    <source>
        <dbReference type="ARBA" id="ARBA00003518"/>
    </source>
</evidence>
<keyword evidence="9 11" id="KW-0704">Schiff base</keyword>
<keyword evidence="13" id="KW-0175">Coiled coil</keyword>
<evidence type="ECO:0000256" key="4">
    <source>
        <dbReference type="ARBA" id="ARBA00008426"/>
    </source>
</evidence>
<keyword evidence="12 14" id="KW-0413">Isomerase</keyword>
<evidence type="ECO:0000256" key="7">
    <source>
        <dbReference type="ARBA" id="ARBA00022679"/>
    </source>
</evidence>
<dbReference type="InterPro" id="IPR046348">
    <property type="entry name" value="SIS_dom_sf"/>
</dbReference>
<dbReference type="InterPro" id="IPR001585">
    <property type="entry name" value="TAL/FSA"/>
</dbReference>
<accession>A0A7X6DN97</accession>
<keyword evidence="8 11" id="KW-0570">Pentose shunt</keyword>
<evidence type="ECO:0000256" key="8">
    <source>
        <dbReference type="ARBA" id="ARBA00023126"/>
    </source>
</evidence>
<dbReference type="Gene3D" id="3.20.20.70">
    <property type="entry name" value="Aldolase class I"/>
    <property type="match status" value="1"/>
</dbReference>
<dbReference type="CDD" id="cd05015">
    <property type="entry name" value="SIS_PGI_1"/>
    <property type="match status" value="1"/>
</dbReference>
<evidence type="ECO:0000256" key="5">
    <source>
        <dbReference type="ARBA" id="ARBA00013151"/>
    </source>
</evidence>
<dbReference type="GO" id="GO:0006096">
    <property type="term" value="P:glycolytic process"/>
    <property type="evidence" value="ECO:0007669"/>
    <property type="project" value="UniProtKB-UniPathway"/>
</dbReference>
<comment type="pathway">
    <text evidence="12">Carbohydrate degradation; glycolysis; D-glyceraldehyde 3-phosphate and glycerone phosphate from D-glucose: step 2/4.</text>
</comment>
<keyword evidence="6 11" id="KW-0963">Cytoplasm</keyword>
<keyword evidence="15" id="KW-1185">Reference proteome</keyword>
<dbReference type="PROSITE" id="PS00958">
    <property type="entry name" value="TRANSALDOLASE_2"/>
    <property type="match status" value="1"/>
</dbReference>
<dbReference type="UniPathway" id="UPA00109">
    <property type="reaction ID" value="UER00181"/>
</dbReference>
<dbReference type="Gene3D" id="3.40.50.10490">
    <property type="entry name" value="Glucose-6-phosphate isomerase like protein, domain 1"/>
    <property type="match status" value="3"/>
</dbReference>
<dbReference type="NCBIfam" id="TIGR00876">
    <property type="entry name" value="tal_mycobact"/>
    <property type="match status" value="1"/>
</dbReference>
<dbReference type="InterPro" id="IPR004732">
    <property type="entry name" value="Transaldolase_2"/>
</dbReference>
<comment type="subcellular location">
    <subcellularLocation>
        <location evidence="2 11">Cytoplasm</location>
    </subcellularLocation>
</comment>
<dbReference type="PRINTS" id="PR00662">
    <property type="entry name" value="G6PISOMERASE"/>
</dbReference>
<dbReference type="InterPro" id="IPR035476">
    <property type="entry name" value="SIS_PGI_1"/>
</dbReference>
<dbReference type="Proteomes" id="UP000534783">
    <property type="component" value="Unassembled WGS sequence"/>
</dbReference>
<dbReference type="PROSITE" id="PS51463">
    <property type="entry name" value="P_GLUCOSE_ISOMERASE_3"/>
    <property type="match status" value="1"/>
</dbReference>
<dbReference type="NCBIfam" id="NF002881">
    <property type="entry name" value="PRK03343.1"/>
    <property type="match status" value="1"/>
</dbReference>
<evidence type="ECO:0000313" key="15">
    <source>
        <dbReference type="Proteomes" id="UP000534783"/>
    </source>
</evidence>
<dbReference type="GO" id="GO:0006098">
    <property type="term" value="P:pentose-phosphate shunt"/>
    <property type="evidence" value="ECO:0007669"/>
    <property type="project" value="UniProtKB-UniRule"/>
</dbReference>
<dbReference type="InterPro" id="IPR001672">
    <property type="entry name" value="G6P_Isomerase"/>
</dbReference>
<comment type="catalytic activity">
    <reaction evidence="12">
        <text>alpha-D-glucose 6-phosphate = beta-D-fructose 6-phosphate</text>
        <dbReference type="Rhea" id="RHEA:11816"/>
        <dbReference type="ChEBI" id="CHEBI:57634"/>
        <dbReference type="ChEBI" id="CHEBI:58225"/>
        <dbReference type="EC" id="5.3.1.9"/>
    </reaction>
</comment>
<evidence type="ECO:0000256" key="13">
    <source>
        <dbReference type="SAM" id="Coils"/>
    </source>
</evidence>
<keyword evidence="12" id="KW-0324">Glycolysis</keyword>
<protein>
    <recommendedName>
        <fullName evidence="5 11">Transaldolase</fullName>
        <ecNumber evidence="5 11">2.2.1.2</ecNumber>
    </recommendedName>
</protein>
<evidence type="ECO:0000256" key="12">
    <source>
        <dbReference type="RuleBase" id="RU000612"/>
    </source>
</evidence>
<dbReference type="Pfam" id="PF00923">
    <property type="entry name" value="TAL_FSA"/>
    <property type="match status" value="1"/>
</dbReference>
<evidence type="ECO:0000256" key="2">
    <source>
        <dbReference type="ARBA" id="ARBA00004496"/>
    </source>
</evidence>
<comment type="similarity">
    <text evidence="4 11">Belongs to the transaldolase family. Type 2 subfamily.</text>
</comment>
<dbReference type="AlphaFoldDB" id="A0A7X6DN97"/>
<dbReference type="HAMAP" id="MF_00493">
    <property type="entry name" value="Transaldolase_2"/>
    <property type="match status" value="1"/>
</dbReference>
<comment type="function">
    <text evidence="1 11">Transaldolase is important for the balance of metabolites in the pentose-phosphate pathway.</text>
</comment>
<evidence type="ECO:0000256" key="10">
    <source>
        <dbReference type="ARBA" id="ARBA00048810"/>
    </source>
</evidence>
<dbReference type="GO" id="GO:0004347">
    <property type="term" value="F:glucose-6-phosphate isomerase activity"/>
    <property type="evidence" value="ECO:0007669"/>
    <property type="project" value="UniProtKB-EC"/>
</dbReference>
<gene>
    <name evidence="11" type="primary">tal</name>
    <name evidence="14" type="ORF">MNODULE_05815</name>
</gene>
<sequence length="944" mass="105026">MKANPIKKLRKYGQSLWLDHIRRALITSGALQKLIDEGLMGVTSNPTIFEKAIAGSKDYDEQMQLLLSEGKGVPEILNALTVQDIQMAADLFRPVYEKTKEEDGFVSIELDPALAHRTEATLQAAKNLHPLLNRKNVMIKVPATAEGIPAIEALTAEGFSINVTLIFSVEQYEQVARAYIAGLKKWVQQGRSSESIRSVASVFVSRLDTVVDRLIDERLHAAKTASEREILRSLLGKAGIANAKRIYQKFKEIFHGPAFLDLQKQGAAPQRPLWASTGTKNPNYSDLLYVEALIGPHTVNTVPPATLTAFQDHGKVRATLEENLEEAEAVLETLEELGIDLRERTRRLQEEGVASFSDSFQKLTRCIAAKRERMLGEHEERFSASLGHDEEAVHARLRSLEKEKFAERLWTKEASLWKSDPKIQEKIKNRLGWLTITEAMLEQAADLTAFARSIKEAGFTRVVLLGMGGSSLCPEVCRKTYGVAPGYPDLRVLDSTDPATILSVERSVNLETTLFILASKSGTTIEVESLYRYFFKKLQALRDLPGEQFIAITDPGTPLEKLAQENGFRRIFLTPRDIGGRYSAHTYFGLVPLALIGVDVAAFLDRALEMVQASQSCVPAEENPGIRLGAILGVLGREGRDKVTLIASPAIGSFGYWLEQLLAESTGKEGRGLLPIEGEAVGRPEIYGEDRLFVSLRVASDKDDLTDRKLRTLQEHGHPVVRILLRDPLDLAGEFFRWEVATATAGAILGINPFDEPNVTESKENTQRLLEAFRKSGRFPSREPILEEEGIRLYSDSGIAPGGFLQEMVWKFLGPAKGSDYVALMAYLERSAVHEELLQRLRSLIRDRTRLAATLGYGPRFLHSTGQFHKGGPDAGFFIQITAEDQEALPIPGEDYGFSLLKQSQALGDYLSLTNRGRRVLEIRLGREVEADLRKVVNRMENRS</sequence>
<comment type="similarity">
    <text evidence="12">Belongs to the GPI family.</text>
</comment>
<feature type="active site" description="Schiff-base intermediate with substrate" evidence="11">
    <location>
        <position position="140"/>
    </location>
</feature>
<evidence type="ECO:0000256" key="9">
    <source>
        <dbReference type="ARBA" id="ARBA00023270"/>
    </source>
</evidence>
<dbReference type="UniPathway" id="UPA00115">
    <property type="reaction ID" value="UER00414"/>
</dbReference>
<dbReference type="CDD" id="cd00955">
    <property type="entry name" value="Transaldolase_like"/>
    <property type="match status" value="1"/>
</dbReference>
<feature type="coiled-coil region" evidence="13">
    <location>
        <begin position="317"/>
        <end position="351"/>
    </location>
</feature>
<organism evidence="14 15">
    <name type="scientific">Candidatus Manganitrophus noduliformans</name>
    <dbReference type="NCBI Taxonomy" id="2606439"/>
    <lineage>
        <taxon>Bacteria</taxon>
        <taxon>Pseudomonadati</taxon>
        <taxon>Nitrospirota</taxon>
        <taxon>Nitrospiria</taxon>
        <taxon>Candidatus Troglogloeales</taxon>
        <taxon>Candidatus Manganitrophaceae</taxon>
        <taxon>Candidatus Manganitrophus</taxon>
    </lineage>
</organism>
<dbReference type="InterPro" id="IPR018225">
    <property type="entry name" value="Transaldolase_AS"/>
</dbReference>
<dbReference type="PANTHER" id="PTHR10683">
    <property type="entry name" value="TRANSALDOLASE"/>
    <property type="match status" value="1"/>
</dbReference>
<proteinExistence type="inferred from homology"/>
<dbReference type="NCBIfam" id="NF007080">
    <property type="entry name" value="PRK09533.1"/>
    <property type="match status" value="1"/>
</dbReference>
<name>A0A7X6DN97_9BACT</name>
<comment type="pathway">
    <text evidence="3 11">Carbohydrate degradation; pentose phosphate pathway; D-glyceraldehyde 3-phosphate and beta-D-fructose 6-phosphate from D-ribose 5-phosphate and D-xylulose 5-phosphate (non-oxidative stage): step 2/3.</text>
</comment>
<comment type="caution">
    <text evidence="14">The sequence shown here is derived from an EMBL/GenBank/DDBJ whole genome shotgun (WGS) entry which is preliminary data.</text>
</comment>
<comment type="catalytic activity">
    <reaction evidence="10 11">
        <text>D-sedoheptulose 7-phosphate + D-glyceraldehyde 3-phosphate = D-erythrose 4-phosphate + beta-D-fructose 6-phosphate</text>
        <dbReference type="Rhea" id="RHEA:17053"/>
        <dbReference type="ChEBI" id="CHEBI:16897"/>
        <dbReference type="ChEBI" id="CHEBI:57483"/>
        <dbReference type="ChEBI" id="CHEBI:57634"/>
        <dbReference type="ChEBI" id="CHEBI:59776"/>
        <dbReference type="EC" id="2.2.1.2"/>
    </reaction>
</comment>
<dbReference type="Pfam" id="PF00342">
    <property type="entry name" value="PGI"/>
    <property type="match status" value="1"/>
</dbReference>
<dbReference type="GO" id="GO:0005737">
    <property type="term" value="C:cytoplasm"/>
    <property type="evidence" value="ECO:0007669"/>
    <property type="project" value="UniProtKB-SubCell"/>
</dbReference>
<dbReference type="EC" id="2.2.1.2" evidence="5 11"/>
<keyword evidence="7 11" id="KW-0808">Transferase</keyword>
<dbReference type="SUPFAM" id="SSF51569">
    <property type="entry name" value="Aldolase"/>
    <property type="match status" value="1"/>
</dbReference>
<dbReference type="SUPFAM" id="SSF53697">
    <property type="entry name" value="SIS domain"/>
    <property type="match status" value="1"/>
</dbReference>